<reference evidence="1 2" key="1">
    <citation type="submission" date="2018-06" db="EMBL/GenBank/DDBJ databases">
        <authorList>
            <consortium name="Pathogen Informatics"/>
            <person name="Doyle S."/>
        </authorList>
    </citation>
    <scope>NUCLEOTIDE SEQUENCE [LARGE SCALE GENOMIC DNA]</scope>
    <source>
        <strain evidence="1 2">NCTC13184</strain>
    </source>
</reference>
<gene>
    <name evidence="1" type="ORF">NCTC13184_04883</name>
</gene>
<dbReference type="AlphaFoldDB" id="A0A378WYQ2"/>
<dbReference type="InterPro" id="IPR015946">
    <property type="entry name" value="KH_dom-like_a/b"/>
</dbReference>
<dbReference type="Proteomes" id="UP000255082">
    <property type="component" value="Unassembled WGS sequence"/>
</dbReference>
<dbReference type="PANTHER" id="PTHR35368">
    <property type="entry name" value="HYDROPEROXIDE REDUCTASE"/>
    <property type="match status" value="1"/>
</dbReference>
<organism evidence="1 2">
    <name type="scientific">Nocardia africana</name>
    <dbReference type="NCBI Taxonomy" id="134964"/>
    <lineage>
        <taxon>Bacteria</taxon>
        <taxon>Bacillati</taxon>
        <taxon>Actinomycetota</taxon>
        <taxon>Actinomycetes</taxon>
        <taxon>Mycobacteriales</taxon>
        <taxon>Nocardiaceae</taxon>
        <taxon>Nocardia</taxon>
    </lineage>
</organism>
<sequence>MALTDTVHRLRAALLRGTERRRRFAAHTRHRPGTATEMSVRVGGHRFTVDEPVAAGGGDAGPDPIGLALAALGTCQAVTYRFHAARLGIAIDTLAVDVTADLDLGPIFGVGDPVQPGRIPVRANLNGPAAPARYEELRRLVEQSCPVLAMLRGQVAIESEMEIAA</sequence>
<dbReference type="SUPFAM" id="SSF82784">
    <property type="entry name" value="OsmC-like"/>
    <property type="match status" value="1"/>
</dbReference>
<dbReference type="EMBL" id="UGRU01000001">
    <property type="protein sequence ID" value="SUA46358.1"/>
    <property type="molecule type" value="Genomic_DNA"/>
</dbReference>
<dbReference type="InterPro" id="IPR036102">
    <property type="entry name" value="OsmC/Ohrsf"/>
</dbReference>
<evidence type="ECO:0000313" key="2">
    <source>
        <dbReference type="Proteomes" id="UP000255082"/>
    </source>
</evidence>
<dbReference type="InterPro" id="IPR052924">
    <property type="entry name" value="OsmC/Ohr_hydroprdx_reductase"/>
</dbReference>
<proteinExistence type="predicted"/>
<name>A0A378WYQ2_9NOCA</name>
<dbReference type="Gene3D" id="3.30.300.20">
    <property type="match status" value="1"/>
</dbReference>
<dbReference type="RefSeq" id="WP_062967994.1">
    <property type="nucleotide sequence ID" value="NZ_JAJFOE010000001.1"/>
</dbReference>
<accession>A0A378WYQ2</accession>
<dbReference type="PANTHER" id="PTHR35368:SF1">
    <property type="entry name" value="HYDROPEROXIDE REDUCTASE"/>
    <property type="match status" value="1"/>
</dbReference>
<evidence type="ECO:0000313" key="1">
    <source>
        <dbReference type="EMBL" id="SUA46358.1"/>
    </source>
</evidence>
<dbReference type="Pfam" id="PF02566">
    <property type="entry name" value="OsmC"/>
    <property type="match status" value="1"/>
</dbReference>
<dbReference type="InterPro" id="IPR003718">
    <property type="entry name" value="OsmC/Ohr_fam"/>
</dbReference>
<protein>
    <submittedName>
        <fullName evidence="1">OsmC-like protein</fullName>
    </submittedName>
</protein>